<comment type="caution">
    <text evidence="1">The sequence shown here is derived from an EMBL/GenBank/DDBJ whole genome shotgun (WGS) entry which is preliminary data.</text>
</comment>
<evidence type="ECO:0000313" key="2">
    <source>
        <dbReference type="Proteomes" id="UP000789702"/>
    </source>
</evidence>
<feature type="non-terminal residue" evidence="1">
    <location>
        <position position="142"/>
    </location>
</feature>
<sequence length="142" mass="16709">MEYKNEILEDVTIENEYINNRINLIEYESFEKITPLLPINQSSCKVFSALYGKSKTIVCLKTLKQNYFNNKNTDRNVIERFVNELTILSKLSHANVVRILGLCQDSIKDSMFLVRQYANGGSLRQHLQRDYLRLTWSDKKRI</sequence>
<dbReference type="Proteomes" id="UP000789702">
    <property type="component" value="Unassembled WGS sequence"/>
</dbReference>
<evidence type="ECO:0000313" key="1">
    <source>
        <dbReference type="EMBL" id="CAG8523845.1"/>
    </source>
</evidence>
<dbReference type="EMBL" id="CAJVPU010003828">
    <property type="protein sequence ID" value="CAG8523845.1"/>
    <property type="molecule type" value="Genomic_DNA"/>
</dbReference>
<proteinExistence type="predicted"/>
<protein>
    <submittedName>
        <fullName evidence="1">1453_t:CDS:1</fullName>
    </submittedName>
</protein>
<name>A0ACA9LFC4_9GLOM</name>
<reference evidence="1" key="1">
    <citation type="submission" date="2021-06" db="EMBL/GenBank/DDBJ databases">
        <authorList>
            <person name="Kallberg Y."/>
            <person name="Tangrot J."/>
            <person name="Rosling A."/>
        </authorList>
    </citation>
    <scope>NUCLEOTIDE SEQUENCE</scope>
    <source>
        <strain evidence="1">IL203A</strain>
    </source>
</reference>
<organism evidence="1 2">
    <name type="scientific">Dentiscutata heterogama</name>
    <dbReference type="NCBI Taxonomy" id="1316150"/>
    <lineage>
        <taxon>Eukaryota</taxon>
        <taxon>Fungi</taxon>
        <taxon>Fungi incertae sedis</taxon>
        <taxon>Mucoromycota</taxon>
        <taxon>Glomeromycotina</taxon>
        <taxon>Glomeromycetes</taxon>
        <taxon>Diversisporales</taxon>
        <taxon>Gigasporaceae</taxon>
        <taxon>Dentiscutata</taxon>
    </lineage>
</organism>
<gene>
    <name evidence="1" type="ORF">DHETER_LOCUS4049</name>
</gene>
<keyword evidence="2" id="KW-1185">Reference proteome</keyword>
<accession>A0ACA9LFC4</accession>